<evidence type="ECO:0000256" key="3">
    <source>
        <dbReference type="ARBA" id="ARBA00022729"/>
    </source>
</evidence>
<protein>
    <recommendedName>
        <fullName evidence="5">Putrescine-binding periplasmic protein</fullName>
    </recommendedName>
</protein>
<feature type="chain" id="PRO_5013072987" description="Putrescine-binding periplasmic protein" evidence="7">
    <location>
        <begin position="30"/>
        <end position="352"/>
    </location>
</feature>
<evidence type="ECO:0000313" key="8">
    <source>
        <dbReference type="EMBL" id="ARU58189.1"/>
    </source>
</evidence>
<dbReference type="PANTHER" id="PTHR30222:SF17">
    <property type="entry name" value="SPERMIDINE_PUTRESCINE-BINDING PERIPLASMIC PROTEIN"/>
    <property type="match status" value="1"/>
</dbReference>
<evidence type="ECO:0000256" key="5">
    <source>
        <dbReference type="PIRNR" id="PIRNR019574"/>
    </source>
</evidence>
<keyword evidence="2 5" id="KW-0813">Transport</keyword>
<dbReference type="GO" id="GO:0015846">
    <property type="term" value="P:polyamine transport"/>
    <property type="evidence" value="ECO:0007669"/>
    <property type="project" value="InterPro"/>
</dbReference>
<dbReference type="AlphaFoldDB" id="A0A1Y0IDF6"/>
<evidence type="ECO:0000256" key="1">
    <source>
        <dbReference type="ARBA" id="ARBA00004418"/>
    </source>
</evidence>
<comment type="function">
    <text evidence="5">Required for the activity of the bacterial periplasmic transport system of putrescine.</text>
</comment>
<comment type="subcellular location">
    <subcellularLocation>
        <location evidence="1 5">Periplasm</location>
    </subcellularLocation>
</comment>
<sequence>MKLSSTLYKSVTSIVLASGLAAFCTGALAEGKVVVYNWTEYIPEGITDEFTKETGIEVDYNTYESNEVMYSKIKLQKASGYDVIVPSTYYISKMAQEGLLAPIDKTQLNNLKNLDPALLDKPYDPENKHSIPYTWGSTGIGINVSDIDPASITGWQDLWDTKWKNSLLLTDDVREVFHIALAVNGHSANSTDPGELKQAFESLQKLMPNVLVFNSDAPREPFMAGDVSLGMIWNGEVIMAQEEDDDIQYIYPKEGAAFWVDSFAIPANAENKENAHKFIDFMLRPEIAKRCIEYTGYALPNTPGIAMLDEKTRNNKTIFPPEEIIAKGEFQKDVGKAIEIYNQYWEQLKTGR</sequence>
<dbReference type="SUPFAM" id="SSF53850">
    <property type="entry name" value="Periplasmic binding protein-like II"/>
    <property type="match status" value="1"/>
</dbReference>
<keyword evidence="4 5" id="KW-0574">Periplasm</keyword>
<feature type="binding site" evidence="6">
    <location>
        <position position="40"/>
    </location>
    <ligand>
        <name>spermidine</name>
        <dbReference type="ChEBI" id="CHEBI:57834"/>
    </ligand>
</feature>
<dbReference type="Pfam" id="PF13416">
    <property type="entry name" value="SBP_bac_8"/>
    <property type="match status" value="1"/>
</dbReference>
<keyword evidence="9" id="KW-1185">Reference proteome</keyword>
<organism evidence="8 9">
    <name type="scientific">Oleiphilus messinensis</name>
    <dbReference type="NCBI Taxonomy" id="141451"/>
    <lineage>
        <taxon>Bacteria</taxon>
        <taxon>Pseudomonadati</taxon>
        <taxon>Pseudomonadota</taxon>
        <taxon>Gammaproteobacteria</taxon>
        <taxon>Oceanospirillales</taxon>
        <taxon>Oleiphilaceae</taxon>
        <taxon>Oleiphilus</taxon>
    </lineage>
</organism>
<dbReference type="PRINTS" id="PR00909">
    <property type="entry name" value="SPERMDNBNDNG"/>
</dbReference>
<accession>A0A1Y0IDF6</accession>
<dbReference type="PIRSF" id="PIRSF019574">
    <property type="entry name" value="Periplasmic_polyamine_BP"/>
    <property type="match status" value="1"/>
</dbReference>
<dbReference type="InterPro" id="IPR006059">
    <property type="entry name" value="SBP"/>
</dbReference>
<dbReference type="GO" id="GO:0019808">
    <property type="term" value="F:polyamine binding"/>
    <property type="evidence" value="ECO:0007669"/>
    <property type="project" value="InterPro"/>
</dbReference>
<gene>
    <name evidence="8" type="ORF">OLMES_4173</name>
</gene>
<comment type="similarity">
    <text evidence="5">Belongs to the bacterial solute-binding protein PotD/PotF family.</text>
</comment>
<dbReference type="EMBL" id="CP021425">
    <property type="protein sequence ID" value="ARU58189.1"/>
    <property type="molecule type" value="Genomic_DNA"/>
</dbReference>
<dbReference type="RefSeq" id="WP_087462994.1">
    <property type="nucleotide sequence ID" value="NZ_CP021425.1"/>
</dbReference>
<dbReference type="Gene3D" id="3.40.190.10">
    <property type="entry name" value="Periplasmic binding protein-like II"/>
    <property type="match status" value="2"/>
</dbReference>
<dbReference type="Proteomes" id="UP000196027">
    <property type="component" value="Chromosome"/>
</dbReference>
<feature type="signal peptide" evidence="7">
    <location>
        <begin position="1"/>
        <end position="29"/>
    </location>
</feature>
<evidence type="ECO:0000256" key="4">
    <source>
        <dbReference type="ARBA" id="ARBA00022764"/>
    </source>
</evidence>
<reference evidence="8 9" key="1">
    <citation type="submission" date="2017-05" db="EMBL/GenBank/DDBJ databases">
        <title>Genomic insights into alkan degradation activity of Oleiphilus messinensis.</title>
        <authorList>
            <person name="Kozyavkin S.A."/>
            <person name="Slesarev A.I."/>
            <person name="Golyshin P.N."/>
            <person name="Korzhenkov A."/>
            <person name="Golyshina O.N."/>
            <person name="Toshchakov S.V."/>
        </authorList>
    </citation>
    <scope>NUCLEOTIDE SEQUENCE [LARGE SCALE GENOMIC DNA]</scope>
    <source>
        <strain evidence="8 9">ME102</strain>
    </source>
</reference>
<feature type="binding site" evidence="6">
    <location>
        <position position="331"/>
    </location>
    <ligand>
        <name>spermidine</name>
        <dbReference type="ChEBI" id="CHEBI:57834"/>
    </ligand>
</feature>
<feature type="binding site" evidence="6">
    <location>
        <position position="89"/>
    </location>
    <ligand>
        <name>spermidine</name>
        <dbReference type="ChEBI" id="CHEBI:57834"/>
    </ligand>
</feature>
<evidence type="ECO:0000313" key="9">
    <source>
        <dbReference type="Proteomes" id="UP000196027"/>
    </source>
</evidence>
<feature type="binding site" evidence="6">
    <location>
        <begin position="172"/>
        <end position="175"/>
    </location>
    <ligand>
        <name>spermidine</name>
        <dbReference type="ChEBI" id="CHEBI:57834"/>
    </ligand>
</feature>
<evidence type="ECO:0000256" key="7">
    <source>
        <dbReference type="SAM" id="SignalP"/>
    </source>
</evidence>
<dbReference type="GO" id="GO:0042597">
    <property type="term" value="C:periplasmic space"/>
    <property type="evidence" value="ECO:0007669"/>
    <property type="project" value="UniProtKB-SubCell"/>
</dbReference>
<dbReference type="PANTHER" id="PTHR30222">
    <property type="entry name" value="SPERMIDINE/PUTRESCINE-BINDING PERIPLASMIC PROTEIN"/>
    <property type="match status" value="1"/>
</dbReference>
<dbReference type="OrthoDB" id="9769319at2"/>
<proteinExistence type="inferred from homology"/>
<evidence type="ECO:0000256" key="6">
    <source>
        <dbReference type="PIRSR" id="PIRSR019574-1"/>
    </source>
</evidence>
<name>A0A1Y0IDF6_9GAMM</name>
<keyword evidence="3 7" id="KW-0732">Signal</keyword>
<dbReference type="InterPro" id="IPR001188">
    <property type="entry name" value="Sperm_putr-bd"/>
</dbReference>
<evidence type="ECO:0000256" key="2">
    <source>
        <dbReference type="ARBA" id="ARBA00022448"/>
    </source>
</evidence>
<dbReference type="KEGG" id="ome:OLMES_4173"/>